<proteinExistence type="predicted"/>
<sequence length="387" mass="43815">MRRLGFFDKLGYQYSALIWGMLLLTSSALGVEVTTLTPAQTKAMSSALHQTLALQFEPALATAASLEEDQEPTFVSQLTRGMIAYFQAHWQTRQDPPARQVGHRALTKMLEAGQPKLKRSPEDRWLLLLLGTAVIIDAMLQQDETPLQSLPLFSQGQSWLQQALVQHEDTVDAHLGLGLLYFADTALPGPMSRLLRSSAEGTSASMAIHHLQRAAEKGQFSREVAQTFLLRIYELEHRYDEAIALGGQLQSAFPGNGYYALRTGSAQCALSRYTDCAATLSALASRYARSRHILVHRPDRFDLFYTWAVALTELGLHDSAFRAYRKAINHDPRVTQDKTLWAKFHVARHYERQQKHKTARQFYQTLMRGRNVDDLHQRVTRRLRSLP</sequence>
<dbReference type="InterPro" id="IPR011990">
    <property type="entry name" value="TPR-like_helical_dom_sf"/>
</dbReference>
<dbReference type="Gene3D" id="1.25.40.10">
    <property type="entry name" value="Tetratricopeptide repeat domain"/>
    <property type="match status" value="1"/>
</dbReference>
<accession>W4LRQ5</accession>
<dbReference type="Proteomes" id="UP000019141">
    <property type="component" value="Unassembled WGS sequence"/>
</dbReference>
<organism evidence="1 2">
    <name type="scientific">Entotheonella factor</name>
    <dbReference type="NCBI Taxonomy" id="1429438"/>
    <lineage>
        <taxon>Bacteria</taxon>
        <taxon>Pseudomonadati</taxon>
        <taxon>Nitrospinota/Tectimicrobiota group</taxon>
        <taxon>Candidatus Tectimicrobiota</taxon>
        <taxon>Candidatus Entotheonellia</taxon>
        <taxon>Candidatus Entotheonellales</taxon>
        <taxon>Candidatus Entotheonellaceae</taxon>
        <taxon>Candidatus Entotheonella</taxon>
    </lineage>
</organism>
<dbReference type="HOGENOM" id="CLU_713069_0_0_7"/>
<dbReference type="EMBL" id="AZHW01000310">
    <property type="protein sequence ID" value="ETX00739.1"/>
    <property type="molecule type" value="Genomic_DNA"/>
</dbReference>
<evidence type="ECO:0000313" key="1">
    <source>
        <dbReference type="EMBL" id="ETX00739.1"/>
    </source>
</evidence>
<protein>
    <submittedName>
        <fullName evidence="1">Uncharacterized protein</fullName>
    </submittedName>
</protein>
<evidence type="ECO:0000313" key="2">
    <source>
        <dbReference type="Proteomes" id="UP000019141"/>
    </source>
</evidence>
<comment type="caution">
    <text evidence="1">The sequence shown here is derived from an EMBL/GenBank/DDBJ whole genome shotgun (WGS) entry which is preliminary data.</text>
</comment>
<dbReference type="AlphaFoldDB" id="W4LRQ5"/>
<keyword evidence="2" id="KW-1185">Reference proteome</keyword>
<reference evidence="1 2" key="1">
    <citation type="journal article" date="2014" name="Nature">
        <title>An environmental bacterial taxon with a large and distinct metabolic repertoire.</title>
        <authorList>
            <person name="Wilson M.C."/>
            <person name="Mori T."/>
            <person name="Ruckert C."/>
            <person name="Uria A.R."/>
            <person name="Helf M.J."/>
            <person name="Takada K."/>
            <person name="Gernert C."/>
            <person name="Steffens U.A."/>
            <person name="Heycke N."/>
            <person name="Schmitt S."/>
            <person name="Rinke C."/>
            <person name="Helfrich E.J."/>
            <person name="Brachmann A.O."/>
            <person name="Gurgui C."/>
            <person name="Wakimoto T."/>
            <person name="Kracht M."/>
            <person name="Crusemann M."/>
            <person name="Hentschel U."/>
            <person name="Abe I."/>
            <person name="Matsunaga S."/>
            <person name="Kalinowski J."/>
            <person name="Takeyama H."/>
            <person name="Piel J."/>
        </authorList>
    </citation>
    <scope>NUCLEOTIDE SEQUENCE [LARGE SCALE GENOMIC DNA]</scope>
    <source>
        <strain evidence="2">TSY1</strain>
    </source>
</reference>
<gene>
    <name evidence="1" type="ORF">ETSY1_10100</name>
</gene>
<dbReference type="SUPFAM" id="SSF48452">
    <property type="entry name" value="TPR-like"/>
    <property type="match status" value="1"/>
</dbReference>
<name>W4LRQ5_ENTF1</name>